<keyword evidence="3" id="KW-1185">Reference proteome</keyword>
<feature type="non-terminal residue" evidence="2">
    <location>
        <position position="73"/>
    </location>
</feature>
<organism evidence="2 3">
    <name type="scientific">Ataeniobius toweri</name>
    <dbReference type="NCBI Taxonomy" id="208326"/>
    <lineage>
        <taxon>Eukaryota</taxon>
        <taxon>Metazoa</taxon>
        <taxon>Chordata</taxon>
        <taxon>Craniata</taxon>
        <taxon>Vertebrata</taxon>
        <taxon>Euteleostomi</taxon>
        <taxon>Actinopterygii</taxon>
        <taxon>Neopterygii</taxon>
        <taxon>Teleostei</taxon>
        <taxon>Neoteleostei</taxon>
        <taxon>Acanthomorphata</taxon>
        <taxon>Ovalentaria</taxon>
        <taxon>Atherinomorphae</taxon>
        <taxon>Cyprinodontiformes</taxon>
        <taxon>Goodeidae</taxon>
        <taxon>Ataeniobius</taxon>
    </lineage>
</organism>
<name>A0ABU7BMW4_9TELE</name>
<sequence>MDSNQNVPMRRTRRNSQTPLQDLYYRRVPGGDRDTPIPAQPRDAKMISSIASLIRAKSKLVLLENPDTVEIYK</sequence>
<dbReference type="EMBL" id="JAHUTI010060598">
    <property type="protein sequence ID" value="MED6251976.1"/>
    <property type="molecule type" value="Genomic_DNA"/>
</dbReference>
<evidence type="ECO:0000256" key="1">
    <source>
        <dbReference type="SAM" id="MobiDB-lite"/>
    </source>
</evidence>
<reference evidence="2 3" key="1">
    <citation type="submission" date="2021-07" db="EMBL/GenBank/DDBJ databases">
        <authorList>
            <person name="Palmer J.M."/>
        </authorList>
    </citation>
    <scope>NUCLEOTIDE SEQUENCE [LARGE SCALE GENOMIC DNA]</scope>
    <source>
        <strain evidence="2 3">AT_MEX2019</strain>
        <tissue evidence="2">Muscle</tissue>
    </source>
</reference>
<protein>
    <submittedName>
        <fullName evidence="2">Uncharacterized protein</fullName>
    </submittedName>
</protein>
<gene>
    <name evidence="2" type="ORF">ATANTOWER_005313</name>
</gene>
<feature type="region of interest" description="Disordered" evidence="1">
    <location>
        <begin position="1"/>
        <end position="21"/>
    </location>
</feature>
<comment type="caution">
    <text evidence="2">The sequence shown here is derived from an EMBL/GenBank/DDBJ whole genome shotgun (WGS) entry which is preliminary data.</text>
</comment>
<evidence type="ECO:0000313" key="2">
    <source>
        <dbReference type="EMBL" id="MED6251976.1"/>
    </source>
</evidence>
<dbReference type="Proteomes" id="UP001345963">
    <property type="component" value="Unassembled WGS sequence"/>
</dbReference>
<evidence type="ECO:0000313" key="3">
    <source>
        <dbReference type="Proteomes" id="UP001345963"/>
    </source>
</evidence>
<accession>A0ABU7BMW4</accession>
<proteinExistence type="predicted"/>